<evidence type="ECO:0008006" key="8">
    <source>
        <dbReference type="Google" id="ProtNLM"/>
    </source>
</evidence>
<comment type="subcellular location">
    <subcellularLocation>
        <location evidence="1">Membrane</location>
        <topology evidence="1">Multi-pass membrane protein</topology>
    </subcellularLocation>
</comment>
<accession>A0A1V8RVU4</accession>
<evidence type="ECO:0000313" key="7">
    <source>
        <dbReference type="Proteomes" id="UP000191905"/>
    </source>
</evidence>
<sequence length="124" mass="13806">MANADLLMVVGRVVFGGFFLIAGIRNFWNFRERRAMSTTNYGWPLPAPMLAIGFAMQLVGGVLLILNWHVVVGAAMLILFLLMATPLYHNLFLFHGKERDPHLYLTLVNITLCGGLLMVMGQAL</sequence>
<evidence type="ECO:0000256" key="2">
    <source>
        <dbReference type="ARBA" id="ARBA00022692"/>
    </source>
</evidence>
<keyword evidence="7" id="KW-1185">Reference proteome</keyword>
<proteinExistence type="predicted"/>
<dbReference type="AlphaFoldDB" id="A0A1V8RVU4"/>
<evidence type="ECO:0000256" key="1">
    <source>
        <dbReference type="ARBA" id="ARBA00004141"/>
    </source>
</evidence>
<evidence type="ECO:0000256" key="5">
    <source>
        <dbReference type="SAM" id="Phobius"/>
    </source>
</evidence>
<reference evidence="6 7" key="1">
    <citation type="journal article" date="2016" name="Int. J. Syst. Evol. Microbiol.">
        <title>Pseudaminobacter manganicus sp. nov., isolated from sludge of a manganese mine.</title>
        <authorList>
            <person name="Li J."/>
            <person name="Huang J."/>
            <person name="Liao S."/>
            <person name="Wang G."/>
        </authorList>
    </citation>
    <scope>NUCLEOTIDE SEQUENCE [LARGE SCALE GENOMIC DNA]</scope>
    <source>
        <strain evidence="6 7">JH-7</strain>
    </source>
</reference>
<evidence type="ECO:0000256" key="4">
    <source>
        <dbReference type="ARBA" id="ARBA00023136"/>
    </source>
</evidence>
<gene>
    <name evidence="6" type="ORF">BFN67_00230</name>
</gene>
<feature type="transmembrane region" description="Helical" evidence="5">
    <location>
        <begin position="6"/>
        <end position="24"/>
    </location>
</feature>
<dbReference type="Pfam" id="PF07681">
    <property type="entry name" value="DoxX"/>
    <property type="match status" value="1"/>
</dbReference>
<name>A0A1V8RVU4_9HYPH</name>
<dbReference type="EMBL" id="MDET01000001">
    <property type="protein sequence ID" value="OQM77316.1"/>
    <property type="molecule type" value="Genomic_DNA"/>
</dbReference>
<evidence type="ECO:0000256" key="3">
    <source>
        <dbReference type="ARBA" id="ARBA00022989"/>
    </source>
</evidence>
<evidence type="ECO:0000313" key="6">
    <source>
        <dbReference type="EMBL" id="OQM77316.1"/>
    </source>
</evidence>
<dbReference type="Proteomes" id="UP000191905">
    <property type="component" value="Unassembled WGS sequence"/>
</dbReference>
<dbReference type="InterPro" id="IPR032808">
    <property type="entry name" value="DoxX"/>
</dbReference>
<dbReference type="OrthoDB" id="8420386at2"/>
<feature type="transmembrane region" description="Helical" evidence="5">
    <location>
        <begin position="72"/>
        <end position="91"/>
    </location>
</feature>
<keyword evidence="3 5" id="KW-1133">Transmembrane helix</keyword>
<keyword evidence="2 5" id="KW-0812">Transmembrane</keyword>
<feature type="transmembrane region" description="Helical" evidence="5">
    <location>
        <begin position="103"/>
        <end position="123"/>
    </location>
</feature>
<dbReference type="RefSeq" id="WP_080917584.1">
    <property type="nucleotide sequence ID" value="NZ_MDET01000001.1"/>
</dbReference>
<dbReference type="STRING" id="1873176.BFN67_00230"/>
<feature type="transmembrane region" description="Helical" evidence="5">
    <location>
        <begin position="45"/>
        <end position="66"/>
    </location>
</feature>
<keyword evidence="4 5" id="KW-0472">Membrane</keyword>
<dbReference type="GO" id="GO:0016020">
    <property type="term" value="C:membrane"/>
    <property type="evidence" value="ECO:0007669"/>
    <property type="project" value="UniProtKB-SubCell"/>
</dbReference>
<comment type="caution">
    <text evidence="6">The sequence shown here is derived from an EMBL/GenBank/DDBJ whole genome shotgun (WGS) entry which is preliminary data.</text>
</comment>
<organism evidence="6 7">
    <name type="scientific">Manganibacter manganicus</name>
    <dbReference type="NCBI Taxonomy" id="1873176"/>
    <lineage>
        <taxon>Bacteria</taxon>
        <taxon>Pseudomonadati</taxon>
        <taxon>Pseudomonadota</taxon>
        <taxon>Alphaproteobacteria</taxon>
        <taxon>Hyphomicrobiales</taxon>
        <taxon>Phyllobacteriaceae</taxon>
        <taxon>Manganibacter</taxon>
    </lineage>
</organism>
<protein>
    <recommendedName>
        <fullName evidence="8">DoxX family protein</fullName>
    </recommendedName>
</protein>